<comment type="cofactor">
    <cofactor evidence="1">
        <name>Cu cation</name>
        <dbReference type="ChEBI" id="CHEBI:23378"/>
    </cofactor>
</comment>
<dbReference type="InterPro" id="IPR002386">
    <property type="entry name" value="Amicyanin/Pseudoazurin"/>
</dbReference>
<gene>
    <name evidence="11" type="ORF">OF122_13990</name>
</gene>
<evidence type="ECO:0000256" key="6">
    <source>
        <dbReference type="ARBA" id="ARBA00022982"/>
    </source>
</evidence>
<dbReference type="EMBL" id="CP107716">
    <property type="protein sequence ID" value="UYQ71152.1"/>
    <property type="molecule type" value="Genomic_DNA"/>
</dbReference>
<keyword evidence="5" id="KW-0574">Periplasm</keyword>
<dbReference type="Proteomes" id="UP001163882">
    <property type="component" value="Chromosome"/>
</dbReference>
<keyword evidence="9" id="KW-0732">Signal</keyword>
<evidence type="ECO:0000256" key="4">
    <source>
        <dbReference type="ARBA" id="ARBA00022723"/>
    </source>
</evidence>
<evidence type="ECO:0000256" key="3">
    <source>
        <dbReference type="ARBA" id="ARBA00022448"/>
    </source>
</evidence>
<keyword evidence="6" id="KW-0249">Electron transport</keyword>
<proteinExistence type="predicted"/>
<keyword evidence="3" id="KW-0813">Transport</keyword>
<dbReference type="InterPro" id="IPR008972">
    <property type="entry name" value="Cupredoxin"/>
</dbReference>
<accession>A0ABY6IPB1</accession>
<reference evidence="11" key="1">
    <citation type="submission" date="2022-10" db="EMBL/GenBank/DDBJ databases">
        <title>YIM 151497 complete genome.</title>
        <authorList>
            <person name="Chen X."/>
        </authorList>
    </citation>
    <scope>NUCLEOTIDE SEQUENCE</scope>
    <source>
        <strain evidence="11">YIM 151497</strain>
    </source>
</reference>
<dbReference type="InterPro" id="IPR012745">
    <property type="entry name" value="Pseudoazurin"/>
</dbReference>
<dbReference type="InterPro" id="IPR001235">
    <property type="entry name" value="Copper_blue_Plastocyanin"/>
</dbReference>
<dbReference type="SUPFAM" id="SSF49503">
    <property type="entry name" value="Cupredoxins"/>
    <property type="match status" value="1"/>
</dbReference>
<evidence type="ECO:0000256" key="2">
    <source>
        <dbReference type="ARBA" id="ARBA00004418"/>
    </source>
</evidence>
<sequence>MIRTALTALMLTVGLAGAPAWAADHEVQMLNRGDAGPMVFEPAGIKIEPGDTVTFVATDPGHNAETIAGMFPQGAEAFRTTIGETVTVTFDVEGVYGIKCTPHYAMGMVALIQVGDAPENLEQAKATTLPPKAKERFEAAYQELGL</sequence>
<name>A0ABY6IPB1_9HYPH</name>
<evidence type="ECO:0000256" key="9">
    <source>
        <dbReference type="SAM" id="SignalP"/>
    </source>
</evidence>
<keyword evidence="12" id="KW-1185">Reference proteome</keyword>
<evidence type="ECO:0000256" key="5">
    <source>
        <dbReference type="ARBA" id="ARBA00022764"/>
    </source>
</evidence>
<evidence type="ECO:0000259" key="10">
    <source>
        <dbReference type="Pfam" id="PF00127"/>
    </source>
</evidence>
<evidence type="ECO:0000256" key="8">
    <source>
        <dbReference type="NCBIfam" id="TIGR02375"/>
    </source>
</evidence>
<dbReference type="CDD" id="cd04218">
    <property type="entry name" value="Pseudoazurin"/>
    <property type="match status" value="1"/>
</dbReference>
<feature type="chain" id="PRO_5046683041" description="Pseudoazurin" evidence="9">
    <location>
        <begin position="23"/>
        <end position="146"/>
    </location>
</feature>
<organism evidence="11 12">
    <name type="scientific">Pelagibacterium flavum</name>
    <dbReference type="NCBI Taxonomy" id="2984530"/>
    <lineage>
        <taxon>Bacteria</taxon>
        <taxon>Pseudomonadati</taxon>
        <taxon>Pseudomonadota</taxon>
        <taxon>Alphaproteobacteria</taxon>
        <taxon>Hyphomicrobiales</taxon>
        <taxon>Devosiaceae</taxon>
        <taxon>Pelagibacterium</taxon>
    </lineage>
</organism>
<protein>
    <recommendedName>
        <fullName evidence="8">Pseudoazurin</fullName>
    </recommendedName>
</protein>
<comment type="subcellular location">
    <subcellularLocation>
        <location evidence="2">Periplasm</location>
    </subcellularLocation>
</comment>
<keyword evidence="4" id="KW-0479">Metal-binding</keyword>
<feature type="domain" description="Blue (type 1) copper" evidence="10">
    <location>
        <begin position="28"/>
        <end position="114"/>
    </location>
</feature>
<feature type="signal peptide" evidence="9">
    <location>
        <begin position="1"/>
        <end position="22"/>
    </location>
</feature>
<dbReference type="PRINTS" id="PR00156">
    <property type="entry name" value="COPPERBLUE"/>
</dbReference>
<dbReference type="Pfam" id="PF00127">
    <property type="entry name" value="Copper-bind"/>
    <property type="match status" value="1"/>
</dbReference>
<dbReference type="InterPro" id="IPR000923">
    <property type="entry name" value="BlueCu_1"/>
</dbReference>
<keyword evidence="7" id="KW-0186">Copper</keyword>
<evidence type="ECO:0000256" key="7">
    <source>
        <dbReference type="ARBA" id="ARBA00023008"/>
    </source>
</evidence>
<dbReference type="PRINTS" id="PR00155">
    <property type="entry name" value="AMICYANIN"/>
</dbReference>
<dbReference type="RefSeq" id="WP_264224812.1">
    <property type="nucleotide sequence ID" value="NZ_CP107716.1"/>
</dbReference>
<dbReference type="NCBIfam" id="TIGR02375">
    <property type="entry name" value="pseudoazurin"/>
    <property type="match status" value="1"/>
</dbReference>
<dbReference type="Gene3D" id="2.60.40.420">
    <property type="entry name" value="Cupredoxins - blue copper proteins"/>
    <property type="match status" value="1"/>
</dbReference>
<evidence type="ECO:0000256" key="1">
    <source>
        <dbReference type="ARBA" id="ARBA00001935"/>
    </source>
</evidence>
<evidence type="ECO:0000313" key="11">
    <source>
        <dbReference type="EMBL" id="UYQ71152.1"/>
    </source>
</evidence>
<evidence type="ECO:0000313" key="12">
    <source>
        <dbReference type="Proteomes" id="UP001163882"/>
    </source>
</evidence>